<keyword evidence="5" id="KW-1185">Reference proteome</keyword>
<dbReference type="OrthoDB" id="9762027at2"/>
<keyword evidence="1" id="KW-0175">Coiled coil</keyword>
<dbReference type="AlphaFoldDB" id="A0A5D3WJH5"/>
<dbReference type="Pfam" id="PF00675">
    <property type="entry name" value="Peptidase_M16"/>
    <property type="match status" value="1"/>
</dbReference>
<dbReference type="PANTHER" id="PTHR43016">
    <property type="entry name" value="PRESEQUENCE PROTEASE"/>
    <property type="match status" value="1"/>
</dbReference>
<dbReference type="Pfam" id="PF08367">
    <property type="entry name" value="M16C_assoc"/>
    <property type="match status" value="1"/>
</dbReference>
<evidence type="ECO:0000313" key="4">
    <source>
        <dbReference type="EMBL" id="TYO98717.1"/>
    </source>
</evidence>
<feature type="compositionally biased region" description="Basic and acidic residues" evidence="2">
    <location>
        <begin position="262"/>
        <end position="275"/>
    </location>
</feature>
<dbReference type="FunFam" id="3.30.830.10:FF:000011">
    <property type="entry name" value="Presequence protease, mitochondrial"/>
    <property type="match status" value="1"/>
</dbReference>
<dbReference type="Gene3D" id="3.30.830.10">
    <property type="entry name" value="Metalloenzyme, LuxS/M16 peptidase-like"/>
    <property type="match status" value="4"/>
</dbReference>
<dbReference type="RefSeq" id="WP_148895656.1">
    <property type="nucleotide sequence ID" value="NZ_VNIB01000005.1"/>
</dbReference>
<dbReference type="EMBL" id="VNIB01000005">
    <property type="protein sequence ID" value="TYO98717.1"/>
    <property type="molecule type" value="Genomic_DNA"/>
</dbReference>
<dbReference type="InterPro" id="IPR011765">
    <property type="entry name" value="Pept_M16_N"/>
</dbReference>
<dbReference type="InterPro" id="IPR011249">
    <property type="entry name" value="Metalloenz_LuxS/M16"/>
</dbReference>
<accession>A0A5D3WJH5</accession>
<feature type="domain" description="Peptidase M16C associated" evidence="3">
    <location>
        <begin position="470"/>
        <end position="716"/>
    </location>
</feature>
<evidence type="ECO:0000313" key="5">
    <source>
        <dbReference type="Proteomes" id="UP000324159"/>
    </source>
</evidence>
<dbReference type="SMART" id="SM01264">
    <property type="entry name" value="M16C_associated"/>
    <property type="match status" value="1"/>
</dbReference>
<dbReference type="InterPro" id="IPR007863">
    <property type="entry name" value="Peptidase_M16_C"/>
</dbReference>
<organism evidence="4 5">
    <name type="scientific">Geothermobacter ehrlichii</name>
    <dbReference type="NCBI Taxonomy" id="213224"/>
    <lineage>
        <taxon>Bacteria</taxon>
        <taxon>Pseudomonadati</taxon>
        <taxon>Thermodesulfobacteriota</taxon>
        <taxon>Desulfuromonadia</taxon>
        <taxon>Desulfuromonadales</taxon>
        <taxon>Geothermobacteraceae</taxon>
        <taxon>Geothermobacter</taxon>
    </lineage>
</organism>
<comment type="caution">
    <text evidence="4">The sequence shown here is derived from an EMBL/GenBank/DDBJ whole genome shotgun (WGS) entry which is preliminary data.</text>
</comment>
<reference evidence="4 5" key="1">
    <citation type="submission" date="2019-07" db="EMBL/GenBank/DDBJ databases">
        <title>Genomic Encyclopedia of Type Strains, Phase IV (KMG-IV): sequencing the most valuable type-strain genomes for metagenomic binning, comparative biology and taxonomic classification.</title>
        <authorList>
            <person name="Goeker M."/>
        </authorList>
    </citation>
    <scope>NUCLEOTIDE SEQUENCE [LARGE SCALE GENOMIC DNA]</scope>
    <source>
        <strain evidence="4 5">SS015</strain>
    </source>
</reference>
<dbReference type="PANTHER" id="PTHR43016:SF13">
    <property type="entry name" value="PRESEQUENCE PROTEASE, MITOCHONDRIAL"/>
    <property type="match status" value="1"/>
</dbReference>
<name>A0A5D3WJH5_9BACT</name>
<protein>
    <recommendedName>
        <fullName evidence="3">Peptidase M16C associated domain-containing protein</fullName>
    </recommendedName>
</protein>
<gene>
    <name evidence="4" type="ORF">EDC39_10579</name>
</gene>
<feature type="region of interest" description="Disordered" evidence="2">
    <location>
        <begin position="262"/>
        <end position="286"/>
    </location>
</feature>
<dbReference type="InterPro" id="IPR055130">
    <property type="entry name" value="PreP_C"/>
</dbReference>
<dbReference type="Pfam" id="PF22516">
    <property type="entry name" value="PreP_C"/>
    <property type="match status" value="1"/>
</dbReference>
<evidence type="ECO:0000256" key="1">
    <source>
        <dbReference type="SAM" id="Coils"/>
    </source>
</evidence>
<dbReference type="GO" id="GO:0006508">
    <property type="term" value="P:proteolysis"/>
    <property type="evidence" value="ECO:0007669"/>
    <property type="project" value="InterPro"/>
</dbReference>
<evidence type="ECO:0000259" key="3">
    <source>
        <dbReference type="SMART" id="SM01264"/>
    </source>
</evidence>
<dbReference type="Proteomes" id="UP000324159">
    <property type="component" value="Unassembled WGS sequence"/>
</dbReference>
<dbReference type="SUPFAM" id="SSF63411">
    <property type="entry name" value="LuxS/MPP-like metallohydrolase"/>
    <property type="match status" value="4"/>
</dbReference>
<proteinExistence type="predicted"/>
<feature type="coiled-coil region" evidence="1">
    <location>
        <begin position="481"/>
        <end position="520"/>
    </location>
</feature>
<dbReference type="GO" id="GO:0046872">
    <property type="term" value="F:metal ion binding"/>
    <property type="evidence" value="ECO:0007669"/>
    <property type="project" value="InterPro"/>
</dbReference>
<dbReference type="Pfam" id="PF05193">
    <property type="entry name" value="Peptidase_M16_C"/>
    <property type="match status" value="1"/>
</dbReference>
<evidence type="ECO:0000256" key="2">
    <source>
        <dbReference type="SAM" id="MobiDB-lite"/>
    </source>
</evidence>
<dbReference type="InterPro" id="IPR013578">
    <property type="entry name" value="Peptidase_M16C_assoc"/>
</dbReference>
<sequence>MSDTTFQPGSRCAGFTVEEKTDLPELNLTLIRLVHDRTGARHLHLAADDSNNLFAATFRTPPTDSTGIAHILEHTVLCGSHRYPVRDPFFSMIRRSLNTFMNAMTANDWTSYPFASQNPRDFDNLLGVYLDAVFFPLLREEDFLQEGHRLEFAAETDDAPLTIQGVVYNEMKGAMASPASLLGRRLARALYPTTTYRHNSGGEPEAIPELTWQDLRAFHARYYHPSNSWLFSYGNLPLEHLLEQVDRLALSRFDRAGIDSEVPPEKRLDRPRCCEEPFPLDPGESPDRRSMVQVGWLANDIDDSYQRLVMNLVSLLLLGNPAAPLYRALLESGLGSNLTPGCGYHDDNRTTYFAAGLQGTDPERAEAIERLILDTLERVVGEGFSDERIAGALHRLEFANREVTGDSYPYPLLLMMRLLGPWLHADDPVSPLRLERHLDRLRDNLKDPGYLPGIIREMLLDNPHRVRLLLKPDTTLKQRQDEELARRLQQRRARLSAAEAEEIRRKAAELKARQEAEEDLSCLPGLGRQDIPEREETVPWRRHGENAGLLLFPQPTNGISYLVGHLACQGLEPERQKDLAIYAALLPQLGAAGRDYLQNAALAERYTGGLQAGTEILEEPGDAHRFRGELIVRGKALVRNHDKMLELLGDMLLAPDFDDHERLRTVLGQIRTSLENAIPGSGHSYAARYAAASLTPAAELRESWNGISLLRRIRALLDGSTEALVDWARATAESGRQMLRHSRLQCALVAEQRTLDDLAATTEAFCSRFAGGSEPAATERSFTPRPGQFGLATSVPVAYVVRTFATIPYTHPDAPLLLLLGKLLKAVYLHREIREKGGAYGGLASCDAEGGIFSMLSYRDPHIVRTLRVYDEAADWAAGGHFSQQELDEAILSVFSDLDRPLSPAGRAGREFANLVQGLKPELRQRFRRRVLAATSGDLARVAQRYLLDNRQRSAVTVIAGQTMLEAANRELAENERLVIERI</sequence>